<name>K6YDM6_9ALTE</name>
<dbReference type="GO" id="GO:0005829">
    <property type="term" value="C:cytosol"/>
    <property type="evidence" value="ECO:0007669"/>
    <property type="project" value="TreeGrafter"/>
</dbReference>
<dbReference type="CDD" id="cd08653">
    <property type="entry name" value="FMT_core_like_3"/>
    <property type="match status" value="1"/>
</dbReference>
<evidence type="ECO:0000313" key="3">
    <source>
        <dbReference type="Proteomes" id="UP000006327"/>
    </source>
</evidence>
<dbReference type="RefSeq" id="WP_007625646.1">
    <property type="nucleotide sequence ID" value="NZ_BAEO01000067.1"/>
</dbReference>
<proteinExistence type="predicted"/>
<comment type="caution">
    <text evidence="2">The sequence shown here is derived from an EMBL/GenBank/DDBJ whole genome shotgun (WGS) entry which is preliminary data.</text>
</comment>
<accession>K6YDM6</accession>
<dbReference type="STRING" id="493475.GARC_5131"/>
<protein>
    <recommendedName>
        <fullName evidence="1">Formyl transferase N-terminal domain-containing protein</fullName>
    </recommendedName>
</protein>
<keyword evidence="3" id="KW-1185">Reference proteome</keyword>
<sequence>MRILLLANKDIASNVALNTLFQTMTGAHKFKILLSSTVGKNSKNKPLALLDLAFFEESLFNEILFPALQNKPSLNTEKFQSFAGFKTLGVEVADIDSINCQAGINTINEFAPDLIVSIRFGLILQAAVINIPKFGVINLHSGELPTYRGVMATFRAMQQDDTHCGTTLHYISDSGIDSGAIISISKQTLDYKRSYLHNTLSLYEKGVKDVVNAITKIENTGKCESYPVKSKGNYFSFPSEQELNDFKQKGHKLYEYQDIIDIAHSYY</sequence>
<gene>
    <name evidence="2" type="ORF">GARC_5131</name>
</gene>
<dbReference type="Gene3D" id="3.40.50.12230">
    <property type="match status" value="1"/>
</dbReference>
<dbReference type="Pfam" id="PF00551">
    <property type="entry name" value="Formyl_trans_N"/>
    <property type="match status" value="1"/>
</dbReference>
<evidence type="ECO:0000259" key="1">
    <source>
        <dbReference type="Pfam" id="PF00551"/>
    </source>
</evidence>
<dbReference type="GO" id="GO:0004479">
    <property type="term" value="F:methionyl-tRNA formyltransferase activity"/>
    <property type="evidence" value="ECO:0007669"/>
    <property type="project" value="TreeGrafter"/>
</dbReference>
<dbReference type="SUPFAM" id="SSF53328">
    <property type="entry name" value="Formyltransferase"/>
    <property type="match status" value="1"/>
</dbReference>
<dbReference type="OrthoDB" id="467573at2"/>
<feature type="domain" description="Formyl transferase N-terminal" evidence="1">
    <location>
        <begin position="102"/>
        <end position="186"/>
    </location>
</feature>
<dbReference type="PANTHER" id="PTHR11138">
    <property type="entry name" value="METHIONYL-TRNA FORMYLTRANSFERASE"/>
    <property type="match status" value="1"/>
</dbReference>
<reference evidence="2 3" key="1">
    <citation type="journal article" date="2017" name="Antonie Van Leeuwenhoek">
        <title>Rhizobium rhizosphaerae sp. nov., a novel species isolated from rice rhizosphere.</title>
        <authorList>
            <person name="Zhao J.J."/>
            <person name="Zhang J."/>
            <person name="Zhang R.J."/>
            <person name="Zhang C.W."/>
            <person name="Yin H.Q."/>
            <person name="Zhang X.X."/>
        </authorList>
    </citation>
    <scope>NUCLEOTIDE SEQUENCE [LARGE SCALE GENOMIC DNA]</scope>
    <source>
        <strain evidence="2 3">BSs20135</strain>
    </source>
</reference>
<dbReference type="AlphaFoldDB" id="K6YDM6"/>
<dbReference type="Proteomes" id="UP000006327">
    <property type="component" value="Unassembled WGS sequence"/>
</dbReference>
<dbReference type="InterPro" id="IPR036477">
    <property type="entry name" value="Formyl_transf_N_sf"/>
</dbReference>
<evidence type="ECO:0000313" key="2">
    <source>
        <dbReference type="EMBL" id="GAC22066.1"/>
    </source>
</evidence>
<dbReference type="EMBL" id="BAEO01000067">
    <property type="protein sequence ID" value="GAC22066.1"/>
    <property type="molecule type" value="Genomic_DNA"/>
</dbReference>
<dbReference type="PANTHER" id="PTHR11138:SF5">
    <property type="entry name" value="METHIONYL-TRNA FORMYLTRANSFERASE, MITOCHONDRIAL"/>
    <property type="match status" value="1"/>
</dbReference>
<dbReference type="InterPro" id="IPR002376">
    <property type="entry name" value="Formyl_transf_N"/>
</dbReference>
<organism evidence="2 3">
    <name type="scientific">Paraglaciecola arctica BSs20135</name>
    <dbReference type="NCBI Taxonomy" id="493475"/>
    <lineage>
        <taxon>Bacteria</taxon>
        <taxon>Pseudomonadati</taxon>
        <taxon>Pseudomonadota</taxon>
        <taxon>Gammaproteobacteria</taxon>
        <taxon>Alteromonadales</taxon>
        <taxon>Alteromonadaceae</taxon>
        <taxon>Paraglaciecola</taxon>
    </lineage>
</organism>
<dbReference type="eggNOG" id="COG0223">
    <property type="taxonomic scope" value="Bacteria"/>
</dbReference>